<protein>
    <submittedName>
        <fullName evidence="3">Cation-translocating P-type ATPase</fullName>
    </submittedName>
</protein>
<dbReference type="InterPro" id="IPR023214">
    <property type="entry name" value="HAD_sf"/>
</dbReference>
<organism evidence="3 4">
    <name type="scientific">Selenomonas ruminantium</name>
    <dbReference type="NCBI Taxonomy" id="971"/>
    <lineage>
        <taxon>Bacteria</taxon>
        <taxon>Bacillati</taxon>
        <taxon>Bacillota</taxon>
        <taxon>Negativicutes</taxon>
        <taxon>Selenomonadales</taxon>
        <taxon>Selenomonadaceae</taxon>
        <taxon>Selenomonas</taxon>
    </lineage>
</organism>
<comment type="caution">
    <text evidence="3">The sequence shown here is derived from an EMBL/GenBank/DDBJ whole genome shotgun (WGS) entry which is preliminary data.</text>
</comment>
<dbReference type="EMBL" id="SVBY01000020">
    <property type="protein sequence ID" value="MBE6092343.1"/>
    <property type="molecule type" value="Genomic_DNA"/>
</dbReference>
<dbReference type="AlphaFoldDB" id="A0A927WTA3"/>
<gene>
    <name evidence="3" type="ORF">E7201_04075</name>
</gene>
<dbReference type="SUPFAM" id="SSF81660">
    <property type="entry name" value="Metal cation-transporting ATPase, ATP-binding domain N"/>
    <property type="match status" value="1"/>
</dbReference>
<feature type="transmembrane region" description="Helical" evidence="2">
    <location>
        <begin position="362"/>
        <end position="380"/>
    </location>
</feature>
<evidence type="ECO:0000256" key="1">
    <source>
        <dbReference type="ARBA" id="ARBA00022723"/>
    </source>
</evidence>
<sequence length="409" mass="44108">MFMKKNRTSLYLFILSALLATGISCYWYNAGLDTITVLNAAAAVFIAGLPFPYMLGKLLPYTRGSRQAQKNDITLASDSQLAEIGNIDTLILARHAVVTEGHPYVANLYPAGISQNALLSLAASAEKQATHPLGRAIYETASQRGLQLIEASTFNEIPGCGVEAIVGRNSLRVGSLAWLKREGIDISAELITKNDQLAQKGHCTVFVANGKYCRGIIAIDDALSDDTLKAIRKLKRQQIHMVMLTRENKRTANTIAKKAGLDAAQGQLTTEGKLREIQLLKARGTGVAFVGRGPVKPEIAQSVDALIELAPLTENNSTADIDLSSAPQNPHAIYLRSGLLWDFAALQEIGQQTLSRIKLNKMISLITFILILPLAAGAFHDFGLPFLPAWGALAGQGLALILVTINSLR</sequence>
<feature type="transmembrane region" description="Helical" evidence="2">
    <location>
        <begin position="386"/>
        <end position="405"/>
    </location>
</feature>
<dbReference type="PANTHER" id="PTHR46594:SF4">
    <property type="entry name" value="P-TYPE CATION-TRANSPORTING ATPASE"/>
    <property type="match status" value="1"/>
</dbReference>
<dbReference type="SUPFAM" id="SSF56784">
    <property type="entry name" value="HAD-like"/>
    <property type="match status" value="1"/>
</dbReference>
<dbReference type="InterPro" id="IPR036412">
    <property type="entry name" value="HAD-like_sf"/>
</dbReference>
<dbReference type="Gene3D" id="3.40.50.1000">
    <property type="entry name" value="HAD superfamily/HAD-like"/>
    <property type="match status" value="1"/>
</dbReference>
<reference evidence="3" key="1">
    <citation type="submission" date="2019-04" db="EMBL/GenBank/DDBJ databases">
        <title>Evolution of Biomass-Degrading Anaerobic Consortia Revealed by Metagenomics.</title>
        <authorList>
            <person name="Peng X."/>
        </authorList>
    </citation>
    <scope>NUCLEOTIDE SEQUENCE</scope>
    <source>
        <strain evidence="3">SIG240</strain>
    </source>
</reference>
<keyword evidence="1" id="KW-0479">Metal-binding</keyword>
<keyword evidence="2" id="KW-0812">Transmembrane</keyword>
<keyword evidence="2" id="KW-1133">Transmembrane helix</keyword>
<proteinExistence type="predicted"/>
<keyword evidence="2" id="KW-0472">Membrane</keyword>
<dbReference type="GO" id="GO:0046872">
    <property type="term" value="F:metal ion binding"/>
    <property type="evidence" value="ECO:0007669"/>
    <property type="project" value="UniProtKB-KW"/>
</dbReference>
<evidence type="ECO:0000313" key="4">
    <source>
        <dbReference type="Proteomes" id="UP000761380"/>
    </source>
</evidence>
<name>A0A927WTA3_SELRU</name>
<dbReference type="InterPro" id="IPR023299">
    <property type="entry name" value="ATPase_P-typ_cyto_dom_N"/>
</dbReference>
<dbReference type="PANTHER" id="PTHR46594">
    <property type="entry name" value="P-TYPE CATION-TRANSPORTING ATPASE"/>
    <property type="match status" value="1"/>
</dbReference>
<feature type="transmembrane region" description="Helical" evidence="2">
    <location>
        <begin position="35"/>
        <end position="56"/>
    </location>
</feature>
<accession>A0A927WTA3</accession>
<evidence type="ECO:0000256" key="2">
    <source>
        <dbReference type="SAM" id="Phobius"/>
    </source>
</evidence>
<dbReference type="GO" id="GO:0000166">
    <property type="term" value="F:nucleotide binding"/>
    <property type="evidence" value="ECO:0007669"/>
    <property type="project" value="InterPro"/>
</dbReference>
<evidence type="ECO:0000313" key="3">
    <source>
        <dbReference type="EMBL" id="MBE6092343.1"/>
    </source>
</evidence>
<dbReference type="Gene3D" id="3.40.1110.10">
    <property type="entry name" value="Calcium-transporting ATPase, cytoplasmic domain N"/>
    <property type="match status" value="1"/>
</dbReference>
<dbReference type="PROSITE" id="PS51257">
    <property type="entry name" value="PROKAR_LIPOPROTEIN"/>
    <property type="match status" value="1"/>
</dbReference>
<dbReference type="Pfam" id="PF00702">
    <property type="entry name" value="Hydrolase"/>
    <property type="match status" value="1"/>
</dbReference>
<dbReference type="Proteomes" id="UP000761380">
    <property type="component" value="Unassembled WGS sequence"/>
</dbReference>